<keyword evidence="3" id="KW-1185">Reference proteome</keyword>
<reference evidence="2 3" key="1">
    <citation type="journal article" date="2013" name="Biodegradation">
        <title>Quantitative proteomic analysis of ibuprofen-degrading Patulibacter sp. strain I11.</title>
        <authorList>
            <person name="Almeida B."/>
            <person name="Kjeldal H."/>
            <person name="Lolas I."/>
            <person name="Knudsen A.D."/>
            <person name="Carvalho G."/>
            <person name="Nielsen K.L."/>
            <person name="Barreto Crespo M.T."/>
            <person name="Stensballe A."/>
            <person name="Nielsen J.L."/>
        </authorList>
    </citation>
    <scope>NUCLEOTIDE SEQUENCE [LARGE SCALE GENOMIC DNA]</scope>
    <source>
        <strain evidence="2 3">I11</strain>
    </source>
</reference>
<organism evidence="2 3">
    <name type="scientific">Patulibacter medicamentivorans</name>
    <dbReference type="NCBI Taxonomy" id="1097667"/>
    <lineage>
        <taxon>Bacteria</taxon>
        <taxon>Bacillati</taxon>
        <taxon>Actinomycetota</taxon>
        <taxon>Thermoleophilia</taxon>
        <taxon>Solirubrobacterales</taxon>
        <taxon>Patulibacteraceae</taxon>
        <taxon>Patulibacter</taxon>
    </lineage>
</organism>
<keyword evidence="1" id="KW-1133">Transmembrane helix</keyword>
<dbReference type="RefSeq" id="WP_007570520.1">
    <property type="nucleotide sequence ID" value="NZ_AGUD01000017.1"/>
</dbReference>
<sequence length="150" mass="16068">MATAALIVSLLVAAVGIATGAWGSWLWYRFDAANRYWIAIRATQTGALLLALLAGAVWVAGKHPDSWLFWLYTLLPIAVSMIAEQLRVVAAEQVLERRGLSGAAEVAELDAAAQRSVVREIVRREVGVMTAAALVIGFLALRVAVERGGL</sequence>
<dbReference type="OrthoDB" id="5244346at2"/>
<feature type="transmembrane region" description="Helical" evidence="1">
    <location>
        <begin position="67"/>
        <end position="83"/>
    </location>
</feature>
<evidence type="ECO:0000313" key="3">
    <source>
        <dbReference type="Proteomes" id="UP000005143"/>
    </source>
</evidence>
<evidence type="ECO:0000313" key="2">
    <source>
        <dbReference type="EMBL" id="EHN12613.1"/>
    </source>
</evidence>
<feature type="transmembrane region" description="Helical" evidence="1">
    <location>
        <begin position="126"/>
        <end position="145"/>
    </location>
</feature>
<protein>
    <recommendedName>
        <fullName evidence="4">Integral membrane protein</fullName>
    </recommendedName>
</protein>
<gene>
    <name evidence="2" type="ORF">PAI11_04970</name>
</gene>
<keyword evidence="1" id="KW-0472">Membrane</keyword>
<feature type="transmembrane region" description="Helical" evidence="1">
    <location>
        <begin position="36"/>
        <end position="60"/>
    </location>
</feature>
<proteinExistence type="predicted"/>
<evidence type="ECO:0008006" key="4">
    <source>
        <dbReference type="Google" id="ProtNLM"/>
    </source>
</evidence>
<keyword evidence="1" id="KW-0812">Transmembrane</keyword>
<dbReference type="EMBL" id="AGUD01000017">
    <property type="protein sequence ID" value="EHN12613.1"/>
    <property type="molecule type" value="Genomic_DNA"/>
</dbReference>
<comment type="caution">
    <text evidence="2">The sequence shown here is derived from an EMBL/GenBank/DDBJ whole genome shotgun (WGS) entry which is preliminary data.</text>
</comment>
<name>H0E138_9ACTN</name>
<dbReference type="AlphaFoldDB" id="H0E138"/>
<dbReference type="Proteomes" id="UP000005143">
    <property type="component" value="Unassembled WGS sequence"/>
</dbReference>
<evidence type="ECO:0000256" key="1">
    <source>
        <dbReference type="SAM" id="Phobius"/>
    </source>
</evidence>
<accession>H0E138</accession>